<keyword evidence="1" id="KW-0472">Membrane</keyword>
<organism evidence="2 3">
    <name type="scientific">Rhodoblastus acidophilus</name>
    <name type="common">Rhodopseudomonas acidophila</name>
    <dbReference type="NCBI Taxonomy" id="1074"/>
    <lineage>
        <taxon>Bacteria</taxon>
        <taxon>Pseudomonadati</taxon>
        <taxon>Pseudomonadota</taxon>
        <taxon>Alphaproteobacteria</taxon>
        <taxon>Hyphomicrobiales</taxon>
        <taxon>Rhodoblastaceae</taxon>
        <taxon>Rhodoblastus</taxon>
    </lineage>
</organism>
<keyword evidence="1" id="KW-0812">Transmembrane</keyword>
<dbReference type="OrthoDB" id="7169664at2"/>
<evidence type="ECO:0000313" key="2">
    <source>
        <dbReference type="EMBL" id="MTV30651.1"/>
    </source>
</evidence>
<proteinExistence type="predicted"/>
<accession>A0A6N8DNA8</accession>
<dbReference type="EMBL" id="WNKS01000004">
    <property type="protein sequence ID" value="MTV30651.1"/>
    <property type="molecule type" value="Genomic_DNA"/>
</dbReference>
<evidence type="ECO:0000313" key="3">
    <source>
        <dbReference type="Proteomes" id="UP000439113"/>
    </source>
</evidence>
<gene>
    <name evidence="2" type="ORF">GJ654_06545</name>
</gene>
<feature type="transmembrane region" description="Helical" evidence="1">
    <location>
        <begin position="12"/>
        <end position="31"/>
    </location>
</feature>
<protein>
    <submittedName>
        <fullName evidence="2">DUF2125 domain-containing protein</fullName>
    </submittedName>
</protein>
<dbReference type="Proteomes" id="UP000439113">
    <property type="component" value="Unassembled WGS sequence"/>
</dbReference>
<keyword evidence="1" id="KW-1133">Transmembrane helix</keyword>
<sequence length="341" mass="35828">MAAVLSRLALRVLLGFAAIVALGVCFGWLYGAKRLGDYLHQPAFNGASLADFCGASEIGGFPFRLKLTCKSLQAPFSGDADALVFVDDEVKGVANLWSPDHITLSFSSPAVLRNAKGGVAKLRHDGATLEFVWDDARGLTEATVNGHALDWRPEVFQAGPAFNVQALRFSAHPSSRDGVDSLRVEASVDGVTAPLLQNLLGNSAPSAIAVSGDLYPLLPPNDDWRQTLEDWRQAQGTARIDKGEWRWGALSAQFDGALGLDDARRLAGTLNIKARGAGALAARFGLPLAPDAAGALLGALLGGRPAPSTEAKDDSIPLTLRLAQGGVFVGPLRVGALAPLY</sequence>
<dbReference type="InterPro" id="IPR018666">
    <property type="entry name" value="DUF2125"/>
</dbReference>
<evidence type="ECO:0000256" key="1">
    <source>
        <dbReference type="SAM" id="Phobius"/>
    </source>
</evidence>
<dbReference type="Pfam" id="PF09898">
    <property type="entry name" value="DUF2125"/>
    <property type="match status" value="1"/>
</dbReference>
<name>A0A6N8DNA8_RHOAC</name>
<reference evidence="2 3" key="1">
    <citation type="submission" date="2019-11" db="EMBL/GenBank/DDBJ databases">
        <title>Whole-genome sequence of a Rhodoblastus acidophilus DSM 142.</title>
        <authorList>
            <person name="Kyndt J.A."/>
            <person name="Meyer T.E."/>
        </authorList>
    </citation>
    <scope>NUCLEOTIDE SEQUENCE [LARGE SCALE GENOMIC DNA]</scope>
    <source>
        <strain evidence="2 3">DSM 142</strain>
    </source>
</reference>
<dbReference type="RefSeq" id="WP_155445343.1">
    <property type="nucleotide sequence ID" value="NZ_JAOQNR010000005.1"/>
</dbReference>
<dbReference type="AlphaFoldDB" id="A0A6N8DNA8"/>
<comment type="caution">
    <text evidence="2">The sequence shown here is derived from an EMBL/GenBank/DDBJ whole genome shotgun (WGS) entry which is preliminary data.</text>
</comment>